<dbReference type="Proteomes" id="UP000019225">
    <property type="component" value="Chromosome"/>
</dbReference>
<dbReference type="HOGENOM" id="CLU_113739_0_0_11"/>
<proteinExistence type="predicted"/>
<feature type="transmembrane region" description="Helical" evidence="1">
    <location>
        <begin position="122"/>
        <end position="142"/>
    </location>
</feature>
<keyword evidence="1" id="KW-0812">Transmembrane</keyword>
<gene>
    <name evidence="2" type="ORF">KALB_4434</name>
</gene>
<dbReference type="AlphaFoldDB" id="W5WB92"/>
<name>W5WB92_9PSEU</name>
<keyword evidence="3" id="KW-1185">Reference proteome</keyword>
<keyword evidence="1" id="KW-0472">Membrane</keyword>
<sequence>MPPAPATTTLEHVKWGILAAAWAVLFAALHVYWALGGDLGLADSAGPELAAQRPTWFVLGCLWAAAACLLAIAVLAVAMRRWPNRLLLLACWAVAGLLLVRAVGVTLLLLTGAAEVSEGERFWSLVRWNPWFLLGGIAYLLAVRQPSRVSPAVRT</sequence>
<evidence type="ECO:0000256" key="1">
    <source>
        <dbReference type="SAM" id="Phobius"/>
    </source>
</evidence>
<keyword evidence="1" id="KW-1133">Transmembrane helix</keyword>
<dbReference type="InterPro" id="IPR025058">
    <property type="entry name" value="DUF3995"/>
</dbReference>
<dbReference type="KEGG" id="kal:KALB_4434"/>
<feature type="transmembrane region" description="Helical" evidence="1">
    <location>
        <begin position="86"/>
        <end position="110"/>
    </location>
</feature>
<feature type="transmembrane region" description="Helical" evidence="1">
    <location>
        <begin position="55"/>
        <end position="79"/>
    </location>
</feature>
<evidence type="ECO:0000313" key="3">
    <source>
        <dbReference type="Proteomes" id="UP000019225"/>
    </source>
</evidence>
<evidence type="ECO:0000313" key="2">
    <source>
        <dbReference type="EMBL" id="AHH97796.1"/>
    </source>
</evidence>
<accession>W5WB92</accession>
<organism evidence="2 3">
    <name type="scientific">Kutzneria albida DSM 43870</name>
    <dbReference type="NCBI Taxonomy" id="1449976"/>
    <lineage>
        <taxon>Bacteria</taxon>
        <taxon>Bacillati</taxon>
        <taxon>Actinomycetota</taxon>
        <taxon>Actinomycetes</taxon>
        <taxon>Pseudonocardiales</taxon>
        <taxon>Pseudonocardiaceae</taxon>
        <taxon>Kutzneria</taxon>
    </lineage>
</organism>
<dbReference type="Pfam" id="PF13160">
    <property type="entry name" value="DUF3995"/>
    <property type="match status" value="1"/>
</dbReference>
<dbReference type="eggNOG" id="ENOG5033AY7">
    <property type="taxonomic scope" value="Bacteria"/>
</dbReference>
<dbReference type="PATRIC" id="fig|1449976.3.peg.4465"/>
<reference evidence="2 3" key="1">
    <citation type="journal article" date="2014" name="BMC Genomics">
        <title>Complete genome sequence of producer of the glycopeptide antibiotic Aculeximycin Kutzneria albida DSM 43870T, a representative of minor genus of Pseudonocardiaceae.</title>
        <authorList>
            <person name="Rebets Y."/>
            <person name="Tokovenko B."/>
            <person name="Lushchyk I."/>
            <person name="Ruckert C."/>
            <person name="Zaburannyi N."/>
            <person name="Bechthold A."/>
            <person name="Kalinowski J."/>
            <person name="Luzhetskyy A."/>
        </authorList>
    </citation>
    <scope>NUCLEOTIDE SEQUENCE [LARGE SCALE GENOMIC DNA]</scope>
    <source>
        <strain evidence="2">DSM 43870</strain>
    </source>
</reference>
<protein>
    <submittedName>
        <fullName evidence="2">Uncharacterized protein</fullName>
    </submittedName>
</protein>
<dbReference type="EMBL" id="CP007155">
    <property type="protein sequence ID" value="AHH97796.1"/>
    <property type="molecule type" value="Genomic_DNA"/>
</dbReference>
<feature type="transmembrane region" description="Helical" evidence="1">
    <location>
        <begin position="12"/>
        <end position="35"/>
    </location>
</feature>